<reference evidence="2 3" key="1">
    <citation type="submission" date="2019-07" db="EMBL/GenBank/DDBJ databases">
        <title>Full genome sequence of Sphingomonas sp. 4R-6-7(HKS19).</title>
        <authorList>
            <person name="Im W.-T."/>
        </authorList>
    </citation>
    <scope>NUCLEOTIDE SEQUENCE [LARGE SCALE GENOMIC DNA]</scope>
    <source>
        <strain evidence="2 3">HKS19</strain>
    </source>
</reference>
<evidence type="ECO:0000313" key="3">
    <source>
        <dbReference type="Proteomes" id="UP000315673"/>
    </source>
</evidence>
<feature type="transmembrane region" description="Helical" evidence="1">
    <location>
        <begin position="261"/>
        <end position="280"/>
    </location>
</feature>
<keyword evidence="3" id="KW-1185">Reference proteome</keyword>
<evidence type="ECO:0000256" key="1">
    <source>
        <dbReference type="SAM" id="Phobius"/>
    </source>
</evidence>
<protein>
    <recommendedName>
        <fullName evidence="4">Glycosyltransferase RgtA/B/C/D-like domain-containing protein</fullName>
    </recommendedName>
</protein>
<dbReference type="AlphaFoldDB" id="A0A5B8LEB7"/>
<dbReference type="EMBL" id="CP042306">
    <property type="protein sequence ID" value="QDZ06094.1"/>
    <property type="molecule type" value="Genomic_DNA"/>
</dbReference>
<gene>
    <name evidence="2" type="ORF">FPZ24_00255</name>
</gene>
<dbReference type="RefSeq" id="WP_146569178.1">
    <property type="nucleotide sequence ID" value="NZ_CP042306.1"/>
</dbReference>
<keyword evidence="1" id="KW-1133">Transmembrane helix</keyword>
<evidence type="ECO:0000313" key="2">
    <source>
        <dbReference type="EMBL" id="QDZ06094.1"/>
    </source>
</evidence>
<feature type="transmembrane region" description="Helical" evidence="1">
    <location>
        <begin position="346"/>
        <end position="367"/>
    </location>
</feature>
<dbReference type="OrthoDB" id="7293882at2"/>
<feature type="transmembrane region" description="Helical" evidence="1">
    <location>
        <begin position="89"/>
        <end position="110"/>
    </location>
</feature>
<feature type="transmembrane region" description="Helical" evidence="1">
    <location>
        <begin position="210"/>
        <end position="231"/>
    </location>
</feature>
<evidence type="ECO:0008006" key="4">
    <source>
        <dbReference type="Google" id="ProtNLM"/>
    </source>
</evidence>
<feature type="transmembrane region" description="Helical" evidence="1">
    <location>
        <begin position="320"/>
        <end position="339"/>
    </location>
</feature>
<sequence length="515" mass="57382">MDGDSTKPAWWQTRWFVLAAACLAAAPLLWPDIPPLVDLLGHMGRYRVQIDHGQHPWLAEWYGFRWSLIGNLGVDLLVEWLAPLLGIELTVKLVVVAIPALTAVGLLWIAREVHGRVPPTALFALVLVYNYPFQFGFVNFSLSMALALNAFALWLHLARRGAWALRAVLFVPLSCLLWLCHVFGWGVLGILVFSAELIRARDTDRSWPAAFVRAGVQCLPLALPCVMMVMWRGSGVAGETGDWFNLRAKLMWLSGILRDHWLWFDVACAAVLVAMLYDGLRSPFLGWSRSLGLAAGLLAATFLLLPRILLGSAYADMRLAPYMVAIALIALRPTAAMPWRAQQWRALAALALFAVRMGGTTYSYYLFDRSYDRELAALDHVPTGARLVTFVGTECSNSWTLDRRDHLPGIALERRLAYSNDQWSMAGAQLLTTRYVKAGAFIADPSQIVTSARCPSEWSRSIDRSLATLPRDAFDYVWLIGPPPFDQRLLAGMTPVWRDGTSTLLRIERPPPAGK</sequence>
<feature type="transmembrane region" description="Helical" evidence="1">
    <location>
        <begin position="292"/>
        <end position="314"/>
    </location>
</feature>
<keyword evidence="1" id="KW-0812">Transmembrane</keyword>
<feature type="transmembrane region" description="Helical" evidence="1">
    <location>
        <begin position="167"/>
        <end position="198"/>
    </location>
</feature>
<organism evidence="2 3">
    <name type="scientific">Sphingomonas panacisoli</name>
    <dbReference type="NCBI Taxonomy" id="1813879"/>
    <lineage>
        <taxon>Bacteria</taxon>
        <taxon>Pseudomonadati</taxon>
        <taxon>Pseudomonadota</taxon>
        <taxon>Alphaproteobacteria</taxon>
        <taxon>Sphingomonadales</taxon>
        <taxon>Sphingomonadaceae</taxon>
        <taxon>Sphingomonas</taxon>
    </lineage>
</organism>
<name>A0A5B8LEB7_9SPHN</name>
<dbReference type="KEGG" id="spai:FPZ24_00255"/>
<keyword evidence="1" id="KW-0472">Membrane</keyword>
<accession>A0A5B8LEB7</accession>
<proteinExistence type="predicted"/>
<dbReference type="Proteomes" id="UP000315673">
    <property type="component" value="Chromosome"/>
</dbReference>
<feature type="transmembrane region" description="Helical" evidence="1">
    <location>
        <begin position="122"/>
        <end position="155"/>
    </location>
</feature>